<organism evidence="2 3">
    <name type="scientific">Pendulispora brunnea</name>
    <dbReference type="NCBI Taxonomy" id="2905690"/>
    <lineage>
        <taxon>Bacteria</taxon>
        <taxon>Pseudomonadati</taxon>
        <taxon>Myxococcota</taxon>
        <taxon>Myxococcia</taxon>
        <taxon>Myxococcales</taxon>
        <taxon>Sorangiineae</taxon>
        <taxon>Pendulisporaceae</taxon>
        <taxon>Pendulispora</taxon>
    </lineage>
</organism>
<proteinExistence type="predicted"/>
<keyword evidence="1" id="KW-0472">Membrane</keyword>
<evidence type="ECO:0000313" key="3">
    <source>
        <dbReference type="Proteomes" id="UP001379533"/>
    </source>
</evidence>
<gene>
    <name evidence="2" type="ORF">LZC95_04880</name>
</gene>
<dbReference type="RefSeq" id="WP_394846784.1">
    <property type="nucleotide sequence ID" value="NZ_CP089982.1"/>
</dbReference>
<evidence type="ECO:0000256" key="1">
    <source>
        <dbReference type="SAM" id="Phobius"/>
    </source>
</evidence>
<name>A0ABZ2KIJ3_9BACT</name>
<reference evidence="2 3" key="1">
    <citation type="submission" date="2021-12" db="EMBL/GenBank/DDBJ databases">
        <title>Discovery of the Pendulisporaceae a myxobacterial family with distinct sporulation behavior and unique specialized metabolism.</title>
        <authorList>
            <person name="Garcia R."/>
            <person name="Popoff A."/>
            <person name="Bader C.D."/>
            <person name="Loehr J."/>
            <person name="Walesch S."/>
            <person name="Walt C."/>
            <person name="Boldt J."/>
            <person name="Bunk B."/>
            <person name="Haeckl F.J.F.P.J."/>
            <person name="Gunesch A.P."/>
            <person name="Birkelbach J."/>
            <person name="Nuebel U."/>
            <person name="Pietschmann T."/>
            <person name="Bach T."/>
            <person name="Mueller R."/>
        </authorList>
    </citation>
    <scope>NUCLEOTIDE SEQUENCE [LARGE SCALE GENOMIC DNA]</scope>
    <source>
        <strain evidence="2 3">MSr12523</strain>
    </source>
</reference>
<protein>
    <submittedName>
        <fullName evidence="2">Uncharacterized protein</fullName>
    </submittedName>
</protein>
<accession>A0ABZ2KIJ3</accession>
<keyword evidence="1" id="KW-0812">Transmembrane</keyword>
<dbReference type="EMBL" id="CP089982">
    <property type="protein sequence ID" value="WXA96171.1"/>
    <property type="molecule type" value="Genomic_DNA"/>
</dbReference>
<evidence type="ECO:0000313" key="2">
    <source>
        <dbReference type="EMBL" id="WXA96171.1"/>
    </source>
</evidence>
<dbReference type="Proteomes" id="UP001379533">
    <property type="component" value="Chromosome"/>
</dbReference>
<feature type="transmembrane region" description="Helical" evidence="1">
    <location>
        <begin position="54"/>
        <end position="72"/>
    </location>
</feature>
<sequence>MSTTSQMHFRFGSMLPWMLSTAFNTHHVDNDLATSADFVGTYNAERPRMFERRALAMLFVLGSIAAAAPAAAQPDPRSTDAIFTQAAAVPQAGIVRVGAIGSIERERAENESSTAAIETRMLWSIDGRFAAQISMYSSEPLSYPAVQLRRQWVSQDRSGVDLMSTITYRGLGPEAAGGQVETALALGRVFGPVLLMSNAAIGKGVGSRNDVDFAASAVATVRLVGTLQLGAEARARTELMDEYKTDEDTGRPFQLQGGGLASVRYERIVLQGLVAWNSPRGSARPGPMALASASIDF</sequence>
<keyword evidence="3" id="KW-1185">Reference proteome</keyword>
<keyword evidence="1" id="KW-1133">Transmembrane helix</keyword>